<sequence>MCCWDVRCEPAFSFGTNAVMPAETTHCLSALSSPSNVTTPAPVVRCSSTLTRSLTMLFESHRRAQQV</sequence>
<proteinExistence type="predicted"/>
<evidence type="ECO:0000313" key="2">
    <source>
        <dbReference type="Proteomes" id="UP000704712"/>
    </source>
</evidence>
<gene>
    <name evidence="1" type="ORF">GN958_ATG10969</name>
</gene>
<name>A0A8S9UGF0_PHYIN</name>
<comment type="caution">
    <text evidence="1">The sequence shown here is derived from an EMBL/GenBank/DDBJ whole genome shotgun (WGS) entry which is preliminary data.</text>
</comment>
<organism evidence="1 2">
    <name type="scientific">Phytophthora infestans</name>
    <name type="common">Potato late blight agent</name>
    <name type="synonym">Botrytis infestans</name>
    <dbReference type="NCBI Taxonomy" id="4787"/>
    <lineage>
        <taxon>Eukaryota</taxon>
        <taxon>Sar</taxon>
        <taxon>Stramenopiles</taxon>
        <taxon>Oomycota</taxon>
        <taxon>Peronosporomycetes</taxon>
        <taxon>Peronosporales</taxon>
        <taxon>Peronosporaceae</taxon>
        <taxon>Phytophthora</taxon>
    </lineage>
</organism>
<accession>A0A8S9UGF0</accession>
<protein>
    <submittedName>
        <fullName evidence="1">Uncharacterized protein</fullName>
    </submittedName>
</protein>
<dbReference type="EMBL" id="JAACNO010001540">
    <property type="protein sequence ID" value="KAF4139861.1"/>
    <property type="molecule type" value="Genomic_DNA"/>
</dbReference>
<evidence type="ECO:0000313" key="1">
    <source>
        <dbReference type="EMBL" id="KAF4139861.1"/>
    </source>
</evidence>
<reference evidence="1" key="1">
    <citation type="submission" date="2020-03" db="EMBL/GenBank/DDBJ databases">
        <title>Hybrid Assembly of Korean Phytophthora infestans isolates.</title>
        <authorList>
            <person name="Prokchorchik M."/>
            <person name="Lee Y."/>
            <person name="Seo J."/>
            <person name="Cho J.-H."/>
            <person name="Park Y.-E."/>
            <person name="Jang D.-C."/>
            <person name="Im J.-S."/>
            <person name="Choi J.-G."/>
            <person name="Park H.-J."/>
            <person name="Lee G.-B."/>
            <person name="Lee Y.-G."/>
            <person name="Hong S.-Y."/>
            <person name="Cho K."/>
            <person name="Sohn K.H."/>
        </authorList>
    </citation>
    <scope>NUCLEOTIDE SEQUENCE</scope>
    <source>
        <strain evidence="1">KR_2_A2</strain>
    </source>
</reference>
<dbReference type="Proteomes" id="UP000704712">
    <property type="component" value="Unassembled WGS sequence"/>
</dbReference>
<dbReference type="AlphaFoldDB" id="A0A8S9UGF0"/>